<dbReference type="SUPFAM" id="SSF46689">
    <property type="entry name" value="Homeodomain-like"/>
    <property type="match status" value="1"/>
</dbReference>
<keyword evidence="8" id="KW-1185">Reference proteome</keyword>
<evidence type="ECO:0000256" key="3">
    <source>
        <dbReference type="ARBA" id="ARBA00023125"/>
    </source>
</evidence>
<keyword evidence="4" id="KW-0804">Transcription</keyword>
<dbReference type="InterPro" id="IPR009057">
    <property type="entry name" value="Homeodomain-like_sf"/>
</dbReference>
<dbReference type="InterPro" id="IPR050109">
    <property type="entry name" value="HTH-type_TetR-like_transc_reg"/>
</dbReference>
<dbReference type="EMBL" id="WBMO01000001">
    <property type="protein sequence ID" value="MDV2474374.1"/>
    <property type="molecule type" value="Genomic_DNA"/>
</dbReference>
<dbReference type="PRINTS" id="PR00455">
    <property type="entry name" value="HTHTETR"/>
</dbReference>
<gene>
    <name evidence="7" type="ORF">F8M49_01230</name>
</gene>
<dbReference type="Proteomes" id="UP001275440">
    <property type="component" value="Unassembled WGS sequence"/>
</dbReference>
<keyword evidence="3 5" id="KW-0238">DNA-binding</keyword>
<organism evidence="7 8">
    <name type="scientific">Rhodococcus zopfii</name>
    <dbReference type="NCBI Taxonomy" id="43772"/>
    <lineage>
        <taxon>Bacteria</taxon>
        <taxon>Bacillati</taxon>
        <taxon>Actinomycetota</taxon>
        <taxon>Actinomycetes</taxon>
        <taxon>Mycobacteriales</taxon>
        <taxon>Nocardiaceae</taxon>
        <taxon>Rhodococcus</taxon>
    </lineage>
</organism>
<dbReference type="PANTHER" id="PTHR30055">
    <property type="entry name" value="HTH-TYPE TRANSCRIPTIONAL REGULATOR RUTR"/>
    <property type="match status" value="1"/>
</dbReference>
<dbReference type="Gene3D" id="1.10.10.60">
    <property type="entry name" value="Homeodomain-like"/>
    <property type="match status" value="1"/>
</dbReference>
<dbReference type="PANTHER" id="PTHR30055:SF151">
    <property type="entry name" value="TRANSCRIPTIONAL REGULATORY PROTEIN"/>
    <property type="match status" value="1"/>
</dbReference>
<keyword evidence="2" id="KW-0805">Transcription regulation</keyword>
<comment type="caution">
    <text evidence="7">The sequence shown here is derived from an EMBL/GenBank/DDBJ whole genome shotgun (WGS) entry which is preliminary data.</text>
</comment>
<dbReference type="PROSITE" id="PS50977">
    <property type="entry name" value="HTH_TETR_2"/>
    <property type="match status" value="1"/>
</dbReference>
<evidence type="ECO:0000256" key="2">
    <source>
        <dbReference type="ARBA" id="ARBA00023015"/>
    </source>
</evidence>
<dbReference type="Pfam" id="PF00440">
    <property type="entry name" value="TetR_N"/>
    <property type="match status" value="1"/>
</dbReference>
<name>A0ABU3WK61_9NOCA</name>
<feature type="domain" description="HTH tetR-type" evidence="6">
    <location>
        <begin position="14"/>
        <end position="74"/>
    </location>
</feature>
<sequence>MNTKAASGNKPKPRLSTERIIAAAAAVADRGGIDIVSMRTVAKELGVEAMSLYYHVKNKEALLDALAEWVAKQFYLPDPSKHWREEMQRSAASRREVLTSHPWGIGMIESRGNAGMVVPRHHDAILGSLYTVFDVRMAAHAFSLLDAYIYGFALTEVNLPFEPGEGHENEMAATLDLGTLPNMRRMVSELMVTGEYSYSAEFEIGLDLILDGLEKFAISNEKQ</sequence>
<dbReference type="InterPro" id="IPR001647">
    <property type="entry name" value="HTH_TetR"/>
</dbReference>
<evidence type="ECO:0000256" key="1">
    <source>
        <dbReference type="ARBA" id="ARBA00022491"/>
    </source>
</evidence>
<evidence type="ECO:0000256" key="5">
    <source>
        <dbReference type="PROSITE-ProRule" id="PRU00335"/>
    </source>
</evidence>
<evidence type="ECO:0000259" key="6">
    <source>
        <dbReference type="PROSITE" id="PS50977"/>
    </source>
</evidence>
<evidence type="ECO:0000313" key="8">
    <source>
        <dbReference type="Proteomes" id="UP001275440"/>
    </source>
</evidence>
<feature type="DNA-binding region" description="H-T-H motif" evidence="5">
    <location>
        <begin position="37"/>
        <end position="56"/>
    </location>
</feature>
<evidence type="ECO:0000313" key="7">
    <source>
        <dbReference type="EMBL" id="MDV2474374.1"/>
    </source>
</evidence>
<evidence type="ECO:0000256" key="4">
    <source>
        <dbReference type="ARBA" id="ARBA00023163"/>
    </source>
</evidence>
<dbReference type="RefSeq" id="WP_378525490.1">
    <property type="nucleotide sequence ID" value="NZ_JBHWXO010000006.1"/>
</dbReference>
<dbReference type="InterPro" id="IPR004111">
    <property type="entry name" value="Repressor_TetR_C"/>
</dbReference>
<dbReference type="Gene3D" id="1.10.357.10">
    <property type="entry name" value="Tetracycline Repressor, domain 2"/>
    <property type="match status" value="1"/>
</dbReference>
<accession>A0ABU3WK61</accession>
<protein>
    <submittedName>
        <fullName evidence="7">TetR/AcrR family transcriptional regulator</fullName>
    </submittedName>
</protein>
<reference evidence="7 8" key="1">
    <citation type="submission" date="2019-10" db="EMBL/GenBank/DDBJ databases">
        <title>Draft Genome Assembly of Rhodococcus zopfii DSM44189.</title>
        <authorList>
            <person name="Sutton J.M."/>
            <person name="Akob D.M."/>
            <person name="Bushman T.J."/>
        </authorList>
    </citation>
    <scope>NUCLEOTIDE SEQUENCE [LARGE SCALE GENOMIC DNA]</scope>
    <source>
        <strain evidence="7 8">DSM 44189</strain>
    </source>
</reference>
<dbReference type="PRINTS" id="PR00400">
    <property type="entry name" value="TETREPRESSOR"/>
</dbReference>
<dbReference type="Pfam" id="PF02909">
    <property type="entry name" value="TetR_C_1"/>
    <property type="match status" value="1"/>
</dbReference>
<keyword evidence="1" id="KW-0678">Repressor</keyword>
<dbReference type="InterPro" id="IPR003012">
    <property type="entry name" value="Tet_transcr_reg_TetR"/>
</dbReference>
<dbReference type="InterPro" id="IPR036271">
    <property type="entry name" value="Tet_transcr_reg_TetR-rel_C_sf"/>
</dbReference>
<dbReference type="SUPFAM" id="SSF48498">
    <property type="entry name" value="Tetracyclin repressor-like, C-terminal domain"/>
    <property type="match status" value="1"/>
</dbReference>
<proteinExistence type="predicted"/>